<dbReference type="AlphaFoldDB" id="A0A4Y2CJW3"/>
<evidence type="ECO:0000313" key="2">
    <source>
        <dbReference type="Proteomes" id="UP000499080"/>
    </source>
</evidence>
<organism evidence="1 2">
    <name type="scientific">Araneus ventricosus</name>
    <name type="common">Orbweaver spider</name>
    <name type="synonym">Epeira ventricosa</name>
    <dbReference type="NCBI Taxonomy" id="182803"/>
    <lineage>
        <taxon>Eukaryota</taxon>
        <taxon>Metazoa</taxon>
        <taxon>Ecdysozoa</taxon>
        <taxon>Arthropoda</taxon>
        <taxon>Chelicerata</taxon>
        <taxon>Arachnida</taxon>
        <taxon>Araneae</taxon>
        <taxon>Araneomorphae</taxon>
        <taxon>Entelegynae</taxon>
        <taxon>Araneoidea</taxon>
        <taxon>Araneidae</taxon>
        <taxon>Araneus</taxon>
    </lineage>
</organism>
<evidence type="ECO:0000313" key="1">
    <source>
        <dbReference type="EMBL" id="GBM04224.1"/>
    </source>
</evidence>
<dbReference type="EMBL" id="BGPR01000200">
    <property type="protein sequence ID" value="GBM04224.1"/>
    <property type="molecule type" value="Genomic_DNA"/>
</dbReference>
<keyword evidence="2" id="KW-1185">Reference proteome</keyword>
<comment type="caution">
    <text evidence="1">The sequence shown here is derived from an EMBL/GenBank/DDBJ whole genome shotgun (WGS) entry which is preliminary data.</text>
</comment>
<proteinExistence type="predicted"/>
<protein>
    <submittedName>
        <fullName evidence="1">Uncharacterized protein</fullName>
    </submittedName>
</protein>
<sequence>MNIAILNCVQITKTMSQTGPTLVIPRPARESSQQCALFYIYQFDVYRITESISWHSTRNQDFVIGSNLAIVVWWKDLWFMTGGLPARDPIPPKFGDVYEITESNASQSTRNLDFVLWSDPVGVVWWRFFFLLSPLKPDLFGRIRNELDSPNVVGHLPSTPSPAITFPQGARKWAVVGKDNWKPYRAYLLSDLRTLPPLRRNQPPQTGLCHC</sequence>
<reference evidence="1 2" key="1">
    <citation type="journal article" date="2019" name="Sci. Rep.">
        <title>Orb-weaving spider Araneus ventricosus genome elucidates the spidroin gene catalogue.</title>
        <authorList>
            <person name="Kono N."/>
            <person name="Nakamura H."/>
            <person name="Ohtoshi R."/>
            <person name="Moran D.A.P."/>
            <person name="Shinohara A."/>
            <person name="Yoshida Y."/>
            <person name="Fujiwara M."/>
            <person name="Mori M."/>
            <person name="Tomita M."/>
            <person name="Arakawa K."/>
        </authorList>
    </citation>
    <scope>NUCLEOTIDE SEQUENCE [LARGE SCALE GENOMIC DNA]</scope>
</reference>
<gene>
    <name evidence="1" type="ORF">AVEN_41037_1</name>
</gene>
<accession>A0A4Y2CJW3</accession>
<name>A0A4Y2CJW3_ARAVE</name>
<dbReference type="Proteomes" id="UP000499080">
    <property type="component" value="Unassembled WGS sequence"/>
</dbReference>